<evidence type="ECO:0000313" key="3">
    <source>
        <dbReference type="Proteomes" id="UP000005207"/>
    </source>
</evidence>
<reference evidence="2" key="3">
    <citation type="submission" date="2025-09" db="UniProtKB">
        <authorList>
            <consortium name="Ensembl"/>
        </authorList>
    </citation>
    <scope>IDENTIFICATION</scope>
</reference>
<organism evidence="2 3">
    <name type="scientific">Oreochromis niloticus</name>
    <name type="common">Nile tilapia</name>
    <name type="synonym">Tilapia nilotica</name>
    <dbReference type="NCBI Taxonomy" id="8128"/>
    <lineage>
        <taxon>Eukaryota</taxon>
        <taxon>Metazoa</taxon>
        <taxon>Chordata</taxon>
        <taxon>Craniata</taxon>
        <taxon>Vertebrata</taxon>
        <taxon>Euteleostomi</taxon>
        <taxon>Actinopterygii</taxon>
        <taxon>Neopterygii</taxon>
        <taxon>Teleostei</taxon>
        <taxon>Neoteleostei</taxon>
        <taxon>Acanthomorphata</taxon>
        <taxon>Ovalentaria</taxon>
        <taxon>Cichlomorphae</taxon>
        <taxon>Cichliformes</taxon>
        <taxon>Cichlidae</taxon>
        <taxon>African cichlids</taxon>
        <taxon>Pseudocrenilabrinae</taxon>
        <taxon>Oreochromini</taxon>
        <taxon>Oreochromis</taxon>
    </lineage>
</organism>
<dbReference type="InterPro" id="IPR043502">
    <property type="entry name" value="DNA/RNA_pol_sf"/>
</dbReference>
<dbReference type="AlphaFoldDB" id="A0A669E5Z2"/>
<reference evidence="3" key="1">
    <citation type="submission" date="2012-01" db="EMBL/GenBank/DDBJ databases">
        <title>The Genome Sequence of Oreochromis niloticus (Nile Tilapia).</title>
        <authorList>
            <consortium name="Broad Institute Genome Assembly Team"/>
            <consortium name="Broad Institute Sequencing Platform"/>
            <person name="Di Palma F."/>
            <person name="Johnson J."/>
            <person name="Lander E.S."/>
            <person name="Lindblad-Toh K."/>
        </authorList>
    </citation>
    <scope>NUCLEOTIDE SEQUENCE [LARGE SCALE GENOMIC DNA]</scope>
</reference>
<protein>
    <recommendedName>
        <fullName evidence="1">Reverse transcriptase domain-containing protein</fullName>
    </recommendedName>
</protein>
<dbReference type="InParanoid" id="A0A669E5Z2"/>
<dbReference type="Ensembl" id="ENSONIT00000040741.1">
    <property type="protein sequence ID" value="ENSONIP00000068213.1"/>
    <property type="gene ID" value="ENSONIG00000033247.1"/>
</dbReference>
<proteinExistence type="predicted"/>
<feature type="domain" description="Reverse transcriptase" evidence="1">
    <location>
        <begin position="210"/>
        <end position="483"/>
    </location>
</feature>
<reference evidence="2" key="2">
    <citation type="submission" date="2025-08" db="UniProtKB">
        <authorList>
            <consortium name="Ensembl"/>
        </authorList>
    </citation>
    <scope>IDENTIFICATION</scope>
</reference>
<dbReference type="PANTHER" id="PTHR33332">
    <property type="entry name" value="REVERSE TRANSCRIPTASE DOMAIN-CONTAINING PROTEIN"/>
    <property type="match status" value="1"/>
</dbReference>
<dbReference type="Proteomes" id="UP000005207">
    <property type="component" value="Linkage group LG5"/>
</dbReference>
<dbReference type="Pfam" id="PF00078">
    <property type="entry name" value="RVT_1"/>
    <property type="match status" value="1"/>
</dbReference>
<name>A0A669E5Z2_ORENI</name>
<keyword evidence="3" id="KW-1185">Reference proteome</keyword>
<dbReference type="SUPFAM" id="SSF56672">
    <property type="entry name" value="DNA/RNA polymerases"/>
    <property type="match status" value="1"/>
</dbReference>
<dbReference type="OMA" id="CEAFLNF"/>
<dbReference type="GeneTree" id="ENSGT01150000286909"/>
<sequence>YVSRVAVRVSLSLNNFKFGKDKIIVYYILTHNKLKTEPWLNDITQAARRECRKAERKWEKDKLQVSYDILRDSWHKYQKIVKNQKSAYFAGVINDNCHKPRVLFSILSSVLNPPQSNCTEASAETCEAFLNFFVEKILSIRAHILPPSYDPSVIFTPLAIFSHFEPVSLFKLGKIVTQIKSGSPSDVLPPRFFKEVWGTIGPYIQRLINSSLTLGHVPVIFKQAVVQPLLKPPGLDASLLSNFRPISKLPFVSKILEKEVCSQLQTFLESQNIFEVFQSGFKALHSTETALLRVFNDILLTADSGKSVLLVLLDLTAAFDTVDHNILIYRLEHHVGIRGTALEWFKSYLSDRSFSVSLGKFHSSSAPLPCGVPQGSILGPLLFSIYLLPLGHIIKKHKVSFHFYADDCQIYLPLKHNDLNPLRPILECLKDIRAWLALNFLNFNEKKTEVIIFGPNGPGVPPSDLGPLTSCVKSIVTNLGVKFDTALKMDKQVNTVVRKSFFQLRQLSKVKPFISFCDLERVLHAFVTTRLDYCNGLYIGIDQASLSRLQMVQNAAARLLTGTRKHEHITPVLASLHWLPVHFRIHFKILLLAFKVLNGLAPSDLSDLLHQYTPQRSLRSSDQSLLAVPMSRLKHRGDRAFAVVAPKLWNKLPLHIRLAPTLEMFKSLLKTHFFSKAF</sequence>
<evidence type="ECO:0000313" key="2">
    <source>
        <dbReference type="Ensembl" id="ENSONIP00000068213.1"/>
    </source>
</evidence>
<evidence type="ECO:0000259" key="1">
    <source>
        <dbReference type="PROSITE" id="PS50878"/>
    </source>
</evidence>
<accession>A0A669E5Z2</accession>
<dbReference type="InterPro" id="IPR000477">
    <property type="entry name" value="RT_dom"/>
</dbReference>
<dbReference type="CDD" id="cd01650">
    <property type="entry name" value="RT_nLTR_like"/>
    <property type="match status" value="1"/>
</dbReference>
<dbReference type="PROSITE" id="PS50878">
    <property type="entry name" value="RT_POL"/>
    <property type="match status" value="1"/>
</dbReference>